<dbReference type="InterPro" id="IPR003018">
    <property type="entry name" value="GAF"/>
</dbReference>
<dbReference type="SUPFAM" id="SSF55781">
    <property type="entry name" value="GAF domain-like"/>
    <property type="match status" value="1"/>
</dbReference>
<feature type="non-terminal residue" evidence="2">
    <location>
        <position position="1"/>
    </location>
</feature>
<dbReference type="AlphaFoldDB" id="A0A9W7AY40"/>
<organism evidence="2 3">
    <name type="scientific">Triparma laevis f. longispina</name>
    <dbReference type="NCBI Taxonomy" id="1714387"/>
    <lineage>
        <taxon>Eukaryota</taxon>
        <taxon>Sar</taxon>
        <taxon>Stramenopiles</taxon>
        <taxon>Ochrophyta</taxon>
        <taxon>Bolidophyceae</taxon>
        <taxon>Parmales</taxon>
        <taxon>Triparmaceae</taxon>
        <taxon>Triparma</taxon>
    </lineage>
</organism>
<accession>A0A9W7AY40</accession>
<name>A0A9W7AY40_9STRA</name>
<dbReference type="InterPro" id="IPR029016">
    <property type="entry name" value="GAF-like_dom_sf"/>
</dbReference>
<dbReference type="Proteomes" id="UP001165122">
    <property type="component" value="Unassembled WGS sequence"/>
</dbReference>
<sequence>TRFNQDYDKKSGYHTKTILALPITNSERKIVGVLQLINKASGPFSEADEQLLEGFLSIVGNIIENSNLFAYTRERKGTDEQGCMEDNPSMLVKEKSTKMVVPMGAFEEGDEEEEEED</sequence>
<evidence type="ECO:0000313" key="3">
    <source>
        <dbReference type="Proteomes" id="UP001165122"/>
    </source>
</evidence>
<proteinExistence type="predicted"/>
<keyword evidence="3" id="KW-1185">Reference proteome</keyword>
<dbReference type="OrthoDB" id="74705at2759"/>
<gene>
    <name evidence="2" type="ORF">TrLO_g11910</name>
</gene>
<comment type="caution">
    <text evidence="2">The sequence shown here is derived from an EMBL/GenBank/DDBJ whole genome shotgun (WGS) entry which is preliminary data.</text>
</comment>
<dbReference type="Pfam" id="PF01590">
    <property type="entry name" value="GAF"/>
    <property type="match status" value="1"/>
</dbReference>
<protein>
    <recommendedName>
        <fullName evidence="1">GAF domain-containing protein</fullName>
    </recommendedName>
</protein>
<evidence type="ECO:0000313" key="2">
    <source>
        <dbReference type="EMBL" id="GMH77138.1"/>
    </source>
</evidence>
<feature type="domain" description="GAF" evidence="1">
    <location>
        <begin position="2"/>
        <end position="61"/>
    </location>
</feature>
<reference evidence="3" key="1">
    <citation type="journal article" date="2023" name="Commun. Biol.">
        <title>Genome analysis of Parmales, the sister group of diatoms, reveals the evolutionary specialization of diatoms from phago-mixotrophs to photoautotrophs.</title>
        <authorList>
            <person name="Ban H."/>
            <person name="Sato S."/>
            <person name="Yoshikawa S."/>
            <person name="Yamada K."/>
            <person name="Nakamura Y."/>
            <person name="Ichinomiya M."/>
            <person name="Sato N."/>
            <person name="Blanc-Mathieu R."/>
            <person name="Endo H."/>
            <person name="Kuwata A."/>
            <person name="Ogata H."/>
        </authorList>
    </citation>
    <scope>NUCLEOTIDE SEQUENCE [LARGE SCALE GENOMIC DNA]</scope>
    <source>
        <strain evidence="3">NIES 3700</strain>
    </source>
</reference>
<evidence type="ECO:0000259" key="1">
    <source>
        <dbReference type="Pfam" id="PF01590"/>
    </source>
</evidence>
<dbReference type="EMBL" id="BRXW01000793">
    <property type="protein sequence ID" value="GMH77138.1"/>
    <property type="molecule type" value="Genomic_DNA"/>
</dbReference>
<dbReference type="Gene3D" id="3.30.450.40">
    <property type="match status" value="1"/>
</dbReference>